<dbReference type="FunCoup" id="A0A2I4G5L0">
    <property type="interactions" value="81"/>
</dbReference>
<dbReference type="AlphaFoldDB" id="A0A2I4G5L0"/>
<organism evidence="3 4">
    <name type="scientific">Juglans regia</name>
    <name type="common">English walnut</name>
    <dbReference type="NCBI Taxonomy" id="51240"/>
    <lineage>
        <taxon>Eukaryota</taxon>
        <taxon>Viridiplantae</taxon>
        <taxon>Streptophyta</taxon>
        <taxon>Embryophyta</taxon>
        <taxon>Tracheophyta</taxon>
        <taxon>Spermatophyta</taxon>
        <taxon>Magnoliopsida</taxon>
        <taxon>eudicotyledons</taxon>
        <taxon>Gunneridae</taxon>
        <taxon>Pentapetalae</taxon>
        <taxon>rosids</taxon>
        <taxon>fabids</taxon>
        <taxon>Fagales</taxon>
        <taxon>Juglandaceae</taxon>
        <taxon>Juglans</taxon>
    </lineage>
</organism>
<dbReference type="PANTHER" id="PTHR45966:SF4">
    <property type="entry name" value="GDSL ESTERASE_LIPASE 5"/>
    <property type="match status" value="1"/>
</dbReference>
<evidence type="ECO:0000313" key="4">
    <source>
        <dbReference type="RefSeq" id="XP_018839183.2"/>
    </source>
</evidence>
<dbReference type="GeneID" id="109004939"/>
<dbReference type="GO" id="GO:0016298">
    <property type="term" value="F:lipase activity"/>
    <property type="evidence" value="ECO:0000318"/>
    <property type="project" value="GO_Central"/>
</dbReference>
<dbReference type="SUPFAM" id="SSF52266">
    <property type="entry name" value="SGNH hydrolase"/>
    <property type="match status" value="1"/>
</dbReference>
<reference evidence="4" key="1">
    <citation type="submission" date="2025-08" db="UniProtKB">
        <authorList>
            <consortium name="RefSeq"/>
        </authorList>
    </citation>
    <scope>IDENTIFICATION</scope>
    <source>
        <tissue evidence="4">Leaves</tissue>
    </source>
</reference>
<proteinExistence type="inferred from homology"/>
<dbReference type="CDD" id="cd01837">
    <property type="entry name" value="SGNH_plant_lipase_like"/>
    <property type="match status" value="1"/>
</dbReference>
<protein>
    <submittedName>
        <fullName evidence="4">GDSL esterase/lipase 5-like</fullName>
    </submittedName>
</protein>
<evidence type="ECO:0000256" key="1">
    <source>
        <dbReference type="ARBA" id="ARBA00008668"/>
    </source>
</evidence>
<dbReference type="STRING" id="51240.A0A2I4G5L0"/>
<name>A0A2I4G5L0_JUGRE</name>
<dbReference type="KEGG" id="jre:109004939"/>
<dbReference type="Gene3D" id="3.40.50.1110">
    <property type="entry name" value="SGNH hydrolase"/>
    <property type="match status" value="1"/>
</dbReference>
<accession>A0A2I4G5L0</accession>
<gene>
    <name evidence="4" type="primary">LOC109004939</name>
</gene>
<dbReference type="PANTHER" id="PTHR45966">
    <property type="entry name" value="GDSL-LIKE LIPASE/ACYLHYDROLASE"/>
    <property type="match status" value="1"/>
</dbReference>
<dbReference type="RefSeq" id="XP_018839183.2">
    <property type="nucleotide sequence ID" value="XM_018983638.2"/>
</dbReference>
<dbReference type="Proteomes" id="UP000235220">
    <property type="component" value="Chromosome 12"/>
</dbReference>
<dbReference type="InterPro" id="IPR035669">
    <property type="entry name" value="SGNH_plant_lipase-like"/>
</dbReference>
<keyword evidence="2" id="KW-0732">Signal</keyword>
<sequence length="385" mass="43184">MNETHVERMSAMARPRSVFLIMAVHVAILISTSCGSRSSEHSRKHVAFFIFGDSFLDAGNNNYINTTTLDQANFWPYGETYFRFPTGRFSDGRLVSDFIAEHAKLPLIPPFLQPAGNPHYFNGVNFASAGAGALSETFQGAVIDLKTQLSYYKEVMTWLRSKLGNVGAKMMLSRAVYLFSIGTNDYMSLFLTNSTVLDTFSKSEYVGIVIGNLTTIIKDIYSRGGRNFGFINLPPVGCLPGIRIINPDNNGNCLEEASSLAKLHNQALSKLLQKLEKHLKGFKYSIFNLNISLRQRMNHPSKYGFKEGKGACCGTGKFRGVFSCGGKRLGKEFQLCENPKEYIFWDSYHLTERVHKQFADEMWGRANNTNSVVGPYNLRDLFQTL</sequence>
<evidence type="ECO:0000313" key="3">
    <source>
        <dbReference type="Proteomes" id="UP000235220"/>
    </source>
</evidence>
<evidence type="ECO:0000256" key="2">
    <source>
        <dbReference type="ARBA" id="ARBA00022729"/>
    </source>
</evidence>
<dbReference type="InterPro" id="IPR044552">
    <property type="entry name" value="GLIP1-5/GLL25"/>
</dbReference>
<dbReference type="InterPro" id="IPR036514">
    <property type="entry name" value="SGNH_hydro_sf"/>
</dbReference>
<dbReference type="Gramene" id="Jr12_16730_p1">
    <property type="protein sequence ID" value="cds.Jr12_16730_p1"/>
    <property type="gene ID" value="Jr12_16730"/>
</dbReference>
<keyword evidence="3" id="KW-1185">Reference proteome</keyword>
<dbReference type="Pfam" id="PF00657">
    <property type="entry name" value="Lipase_GDSL"/>
    <property type="match status" value="1"/>
</dbReference>
<comment type="similarity">
    <text evidence="1">Belongs to the 'GDSL' lipolytic enzyme family.</text>
</comment>
<dbReference type="OrthoDB" id="1600564at2759"/>
<dbReference type="InterPro" id="IPR001087">
    <property type="entry name" value="GDSL"/>
</dbReference>